<protein>
    <recommendedName>
        <fullName evidence="3">Ribosomal RNA-processing protein 7 C-terminal domain-containing protein</fullName>
    </recommendedName>
</protein>
<keyword evidence="5" id="KW-1185">Reference proteome</keyword>
<evidence type="ECO:0000259" key="3">
    <source>
        <dbReference type="Pfam" id="PF12923"/>
    </source>
</evidence>
<dbReference type="Gene3D" id="6.10.250.1770">
    <property type="match status" value="1"/>
</dbReference>
<evidence type="ECO:0000256" key="1">
    <source>
        <dbReference type="ARBA" id="ARBA00006110"/>
    </source>
</evidence>
<dbReference type="GO" id="GO:0000028">
    <property type="term" value="P:ribosomal small subunit assembly"/>
    <property type="evidence" value="ECO:0007669"/>
    <property type="project" value="TreeGrafter"/>
</dbReference>
<dbReference type="GO" id="GO:0032545">
    <property type="term" value="C:CURI complex"/>
    <property type="evidence" value="ECO:0007669"/>
    <property type="project" value="TreeGrafter"/>
</dbReference>
<dbReference type="GO" id="GO:0006364">
    <property type="term" value="P:rRNA processing"/>
    <property type="evidence" value="ECO:0007669"/>
    <property type="project" value="TreeGrafter"/>
</dbReference>
<evidence type="ECO:0000313" key="5">
    <source>
        <dbReference type="Proteomes" id="UP001432146"/>
    </source>
</evidence>
<dbReference type="InterPro" id="IPR024326">
    <property type="entry name" value="RRP7_C"/>
</dbReference>
<evidence type="ECO:0000313" key="4">
    <source>
        <dbReference type="EMBL" id="KAK9304129.1"/>
    </source>
</evidence>
<comment type="caution">
    <text evidence="4">The sequence shown here is derived from an EMBL/GenBank/DDBJ whole genome shotgun (WGS) entry which is preliminary data.</text>
</comment>
<keyword evidence="2" id="KW-0175">Coiled coil</keyword>
<dbReference type="EMBL" id="JAWNGG020000066">
    <property type="protein sequence ID" value="KAK9304129.1"/>
    <property type="molecule type" value="Genomic_DNA"/>
</dbReference>
<dbReference type="Proteomes" id="UP001432146">
    <property type="component" value="Unassembled WGS sequence"/>
</dbReference>
<gene>
    <name evidence="4" type="ORF">QLX08_004400</name>
</gene>
<dbReference type="InterPro" id="IPR040446">
    <property type="entry name" value="RRP7"/>
</dbReference>
<proteinExistence type="inferred from homology"/>
<dbReference type="GO" id="GO:0034456">
    <property type="term" value="C:UTP-C complex"/>
    <property type="evidence" value="ECO:0007669"/>
    <property type="project" value="TreeGrafter"/>
</dbReference>
<sequence length="222" mass="26752">MKSKNETLKGFKTLWLRFDKETTDKHQLFFKEHSIRNQDSKYPKGRTLFLGFKTAYIVFEKESALEKALEISDGHIVTLNRKRKICFTGLEKWCFKYNRALLYNEKILKKKIEVYMQNYDKKIAEKIAKEKAMEEEEAENDGWVTITGRKKRGQFALSRKESTINKVQRKEEQKNKKKQLLNFYTFQIRESKKQNLAELRKKFELDKKRLQDLKSKRTFKPF</sequence>
<dbReference type="PANTHER" id="PTHR13191">
    <property type="entry name" value="RIBOSOMAL RNA PROCESSING PROTEIN 7-RELATED"/>
    <property type="match status" value="1"/>
</dbReference>
<feature type="coiled-coil region" evidence="2">
    <location>
        <begin position="116"/>
        <end position="216"/>
    </location>
</feature>
<accession>A0AAW1A2K6</accession>
<dbReference type="PANTHER" id="PTHR13191:SF0">
    <property type="entry name" value="RIBOSOMAL RNA-PROCESSING PROTEIN 7 HOMOLOG A-RELATED"/>
    <property type="match status" value="1"/>
</dbReference>
<name>A0AAW1A2K6_9HYME</name>
<reference evidence="4 5" key="1">
    <citation type="submission" date="2024-05" db="EMBL/GenBank/DDBJ databases">
        <title>The nuclear and mitochondrial genome assemblies of Tetragonisca angustula (Apidae: Meliponini), a tiny yet remarkable pollinator in the Neotropics.</title>
        <authorList>
            <person name="Ferrari R."/>
            <person name="Ricardo P.C."/>
            <person name="Dias F.C."/>
            <person name="Araujo N.S."/>
            <person name="Soares D.O."/>
            <person name="Zhou Q.-S."/>
            <person name="Zhu C.-D."/>
            <person name="Coutinho L."/>
            <person name="Airas M.C."/>
            <person name="Batista T.M."/>
        </authorList>
    </citation>
    <scope>NUCLEOTIDE SEQUENCE [LARGE SCALE GENOMIC DNA]</scope>
    <source>
        <strain evidence="4">ASF017062</strain>
        <tissue evidence="4">Abdomen</tissue>
    </source>
</reference>
<comment type="similarity">
    <text evidence="1">Belongs to the RRP7 family.</text>
</comment>
<organism evidence="4 5">
    <name type="scientific">Tetragonisca angustula</name>
    <dbReference type="NCBI Taxonomy" id="166442"/>
    <lineage>
        <taxon>Eukaryota</taxon>
        <taxon>Metazoa</taxon>
        <taxon>Ecdysozoa</taxon>
        <taxon>Arthropoda</taxon>
        <taxon>Hexapoda</taxon>
        <taxon>Insecta</taxon>
        <taxon>Pterygota</taxon>
        <taxon>Neoptera</taxon>
        <taxon>Endopterygota</taxon>
        <taxon>Hymenoptera</taxon>
        <taxon>Apocrita</taxon>
        <taxon>Aculeata</taxon>
        <taxon>Apoidea</taxon>
        <taxon>Anthophila</taxon>
        <taxon>Apidae</taxon>
        <taxon>Tetragonisca</taxon>
    </lineage>
</organism>
<evidence type="ECO:0000256" key="2">
    <source>
        <dbReference type="SAM" id="Coils"/>
    </source>
</evidence>
<dbReference type="AlphaFoldDB" id="A0AAW1A2K6"/>
<dbReference type="Pfam" id="PF12923">
    <property type="entry name" value="RRP7"/>
    <property type="match status" value="1"/>
</dbReference>
<feature type="domain" description="Ribosomal RNA-processing protein 7 C-terminal" evidence="3">
    <location>
        <begin position="102"/>
        <end position="222"/>
    </location>
</feature>